<dbReference type="EMBL" id="VTOX01000001">
    <property type="protein sequence ID" value="NKE65007.1"/>
    <property type="molecule type" value="Genomic_DNA"/>
</dbReference>
<name>A0A7X6DD55_9BURK</name>
<comment type="caution">
    <text evidence="1">The sequence shown here is derived from an EMBL/GenBank/DDBJ whole genome shotgun (WGS) entry which is preliminary data.</text>
</comment>
<accession>A0A7X6DD55</accession>
<protein>
    <submittedName>
        <fullName evidence="1">RNA-binding protein</fullName>
    </submittedName>
</protein>
<evidence type="ECO:0000313" key="2">
    <source>
        <dbReference type="Proteomes" id="UP000521868"/>
    </source>
</evidence>
<evidence type="ECO:0000313" key="1">
    <source>
        <dbReference type="EMBL" id="NKE65007.1"/>
    </source>
</evidence>
<keyword evidence="2" id="KW-1185">Reference proteome</keyword>
<dbReference type="RefSeq" id="WP_168106044.1">
    <property type="nucleotide sequence ID" value="NZ_VTOX01000001.1"/>
</dbReference>
<reference evidence="1 2" key="1">
    <citation type="journal article" date="2020" name="Nature">
        <title>Bacterial chemolithoautotrophy via manganese oxidation.</title>
        <authorList>
            <person name="Yu H."/>
            <person name="Leadbetter J.R."/>
        </authorList>
    </citation>
    <scope>NUCLEOTIDE SEQUENCE [LARGE SCALE GENOMIC DNA]</scope>
    <source>
        <strain evidence="1 2">RBP-1</strain>
    </source>
</reference>
<organism evidence="1 2">
    <name type="scientific">Ramlibacter lithotrophicus</name>
    <dbReference type="NCBI Taxonomy" id="2606681"/>
    <lineage>
        <taxon>Bacteria</taxon>
        <taxon>Pseudomonadati</taxon>
        <taxon>Pseudomonadota</taxon>
        <taxon>Betaproteobacteria</taxon>
        <taxon>Burkholderiales</taxon>
        <taxon>Comamonadaceae</taxon>
        <taxon>Ramlibacter</taxon>
    </lineage>
</organism>
<dbReference type="Proteomes" id="UP000521868">
    <property type="component" value="Unassembled WGS sequence"/>
</dbReference>
<dbReference type="AlphaFoldDB" id="A0A7X6DD55"/>
<gene>
    <name evidence="1" type="ORF">RAMLITH_04175</name>
</gene>
<proteinExistence type="predicted"/>
<sequence>MKHFELEPGMLTLRGVFYPTGHLFLMFPTEADAREAERALEDKGHNGEHISLLTPADIEKLAQAPGGAESPLPSPGTELETVRHFAELGRQGHHALLIHAPSHDETEHIMQVLKGHSVSYGQKYRHLVIEDLVT</sequence>